<proteinExistence type="predicted"/>
<dbReference type="Proteomes" id="UP000007030">
    <property type="component" value="Chromosome"/>
</dbReference>
<dbReference type="Pfam" id="PF03959">
    <property type="entry name" value="FSH1"/>
    <property type="match status" value="1"/>
</dbReference>
<accession>F2NQ80</accession>
<dbReference type="KEGG" id="mhd:Marky_0641"/>
<dbReference type="InterPro" id="IPR005645">
    <property type="entry name" value="FSH-like_dom"/>
</dbReference>
<sequence length="243" mass="26038">MRVIKERLELDGIPVILARPEAARGVVLVFHGALASKEQTARALGSLAEAGLLCVFPDAPNHGERASGPPLAGQDMKRFVEHLYLTAWRGAHEAPRLLQALEARLGQTADWVGAVGFSMGGFVVHLLIAHGLVPLSAAVALASSGHPLKPPPDYTPTHPETQALAAALPLTRPEAYPPTPLLHIHGAEDPVVPLESMRATLDALRPAYRSHPGRLAYSVLEGVGHEMHPAMARLARAWLEAYR</sequence>
<protein>
    <submittedName>
        <fullName evidence="2">Phospholipase/Carboxylesterase</fullName>
    </submittedName>
</protein>
<keyword evidence="3" id="KW-1185">Reference proteome</keyword>
<feature type="domain" description="Serine hydrolase" evidence="1">
    <location>
        <begin position="27"/>
        <end position="206"/>
    </location>
</feature>
<dbReference type="AlphaFoldDB" id="F2NQ80"/>
<dbReference type="EMBL" id="CP002630">
    <property type="protein sequence ID" value="AEB11391.1"/>
    <property type="molecule type" value="Genomic_DNA"/>
</dbReference>
<dbReference type="ESTHER" id="marht-f2nq80">
    <property type="family name" value="AlphaBeta_hydrolase"/>
</dbReference>
<dbReference type="InterPro" id="IPR029058">
    <property type="entry name" value="AB_hydrolase_fold"/>
</dbReference>
<dbReference type="RefSeq" id="WP_013703443.1">
    <property type="nucleotide sequence ID" value="NC_015387.1"/>
</dbReference>
<organism evidence="2 3">
    <name type="scientific">Marinithermus hydrothermalis (strain DSM 14884 / JCM 11576 / T1)</name>
    <dbReference type="NCBI Taxonomy" id="869210"/>
    <lineage>
        <taxon>Bacteria</taxon>
        <taxon>Thermotogati</taxon>
        <taxon>Deinococcota</taxon>
        <taxon>Deinococci</taxon>
        <taxon>Thermales</taxon>
        <taxon>Thermaceae</taxon>
        <taxon>Marinithermus</taxon>
    </lineage>
</organism>
<evidence type="ECO:0000313" key="2">
    <source>
        <dbReference type="EMBL" id="AEB11391.1"/>
    </source>
</evidence>
<evidence type="ECO:0000259" key="1">
    <source>
        <dbReference type="Pfam" id="PF03959"/>
    </source>
</evidence>
<name>F2NQ80_MARHT</name>
<dbReference type="PANTHER" id="PTHR22946">
    <property type="entry name" value="DIENELACTONE HYDROLASE DOMAIN-CONTAINING PROTEIN-RELATED"/>
    <property type="match status" value="1"/>
</dbReference>
<gene>
    <name evidence="2" type="ordered locus">Marky_0641</name>
</gene>
<dbReference type="OrthoDB" id="31158at2"/>
<dbReference type="Gene3D" id="3.40.50.1820">
    <property type="entry name" value="alpha/beta hydrolase"/>
    <property type="match status" value="1"/>
</dbReference>
<dbReference type="HOGENOM" id="CLU_1137132_0_0_0"/>
<dbReference type="STRING" id="869210.Marky_0641"/>
<reference evidence="2 3" key="1">
    <citation type="journal article" date="2012" name="Stand. Genomic Sci.">
        <title>Complete genome sequence of the aerobic, heterotroph Marinithermus hydrothermalis type strain (T1(T)) from a deep-sea hydrothermal vent chimney.</title>
        <authorList>
            <person name="Copeland A."/>
            <person name="Gu W."/>
            <person name="Yasawong M."/>
            <person name="Lapidus A."/>
            <person name="Lucas S."/>
            <person name="Deshpande S."/>
            <person name="Pagani I."/>
            <person name="Tapia R."/>
            <person name="Cheng J.F."/>
            <person name="Goodwin L.A."/>
            <person name="Pitluck S."/>
            <person name="Liolios K."/>
            <person name="Ivanova N."/>
            <person name="Mavromatis K."/>
            <person name="Mikhailova N."/>
            <person name="Pati A."/>
            <person name="Chen A."/>
            <person name="Palaniappan K."/>
            <person name="Land M."/>
            <person name="Pan C."/>
            <person name="Brambilla E.M."/>
            <person name="Rohde M."/>
            <person name="Tindall B.J."/>
            <person name="Sikorski J."/>
            <person name="Goker M."/>
            <person name="Detter J.C."/>
            <person name="Bristow J."/>
            <person name="Eisen J.A."/>
            <person name="Markowitz V."/>
            <person name="Hugenholtz P."/>
            <person name="Kyrpides N.C."/>
            <person name="Klenk H.P."/>
            <person name="Woyke T."/>
        </authorList>
    </citation>
    <scope>NUCLEOTIDE SEQUENCE [LARGE SCALE GENOMIC DNA]</scope>
    <source>
        <strain evidence="3">DSM 14884 / JCM 11576 / T1</strain>
    </source>
</reference>
<dbReference type="SUPFAM" id="SSF53474">
    <property type="entry name" value="alpha/beta-Hydrolases"/>
    <property type="match status" value="1"/>
</dbReference>
<evidence type="ECO:0000313" key="3">
    <source>
        <dbReference type="Proteomes" id="UP000007030"/>
    </source>
</evidence>
<dbReference type="eggNOG" id="COG1073">
    <property type="taxonomic scope" value="Bacteria"/>
</dbReference>
<dbReference type="InterPro" id="IPR050261">
    <property type="entry name" value="FrsA_esterase"/>
</dbReference>
<dbReference type="PANTHER" id="PTHR22946:SF8">
    <property type="entry name" value="ACETYL XYLAN ESTERASE DOMAIN-CONTAINING PROTEIN"/>
    <property type="match status" value="1"/>
</dbReference>